<dbReference type="EMBL" id="JAYMGO010000002">
    <property type="protein sequence ID" value="KAL1280054.1"/>
    <property type="molecule type" value="Genomic_DNA"/>
</dbReference>
<accession>A0ABR3NSX2</accession>
<keyword evidence="2" id="KW-1185">Reference proteome</keyword>
<comment type="caution">
    <text evidence="1">The sequence shown here is derived from an EMBL/GenBank/DDBJ whole genome shotgun (WGS) entry which is preliminary data.</text>
</comment>
<gene>
    <name evidence="1" type="ORF">QQF64_014654</name>
</gene>
<reference evidence="1 2" key="1">
    <citation type="submission" date="2023-09" db="EMBL/GenBank/DDBJ databases">
        <authorList>
            <person name="Wang M."/>
        </authorList>
    </citation>
    <scope>NUCLEOTIDE SEQUENCE [LARGE SCALE GENOMIC DNA]</scope>
    <source>
        <strain evidence="1">GT-2023</strain>
        <tissue evidence="1">Liver</tissue>
    </source>
</reference>
<organism evidence="1 2">
    <name type="scientific">Cirrhinus molitorella</name>
    <name type="common">mud carp</name>
    <dbReference type="NCBI Taxonomy" id="172907"/>
    <lineage>
        <taxon>Eukaryota</taxon>
        <taxon>Metazoa</taxon>
        <taxon>Chordata</taxon>
        <taxon>Craniata</taxon>
        <taxon>Vertebrata</taxon>
        <taxon>Euteleostomi</taxon>
        <taxon>Actinopterygii</taxon>
        <taxon>Neopterygii</taxon>
        <taxon>Teleostei</taxon>
        <taxon>Ostariophysi</taxon>
        <taxon>Cypriniformes</taxon>
        <taxon>Cyprinidae</taxon>
        <taxon>Labeoninae</taxon>
        <taxon>Labeonini</taxon>
        <taxon>Cirrhinus</taxon>
    </lineage>
</organism>
<evidence type="ECO:0000313" key="1">
    <source>
        <dbReference type="EMBL" id="KAL1280054.1"/>
    </source>
</evidence>
<evidence type="ECO:0000313" key="2">
    <source>
        <dbReference type="Proteomes" id="UP001558613"/>
    </source>
</evidence>
<dbReference type="Proteomes" id="UP001558613">
    <property type="component" value="Unassembled WGS sequence"/>
</dbReference>
<sequence length="74" mass="8388">MEDVVTPIKAKLRSLEKLIRDIGECAEDLENIGRRKNIHIVGLHEGVEGRVDDIEVRGLARLKVKWSPSKLENT</sequence>
<name>A0ABR3NSX2_9TELE</name>
<proteinExistence type="predicted"/>
<protein>
    <submittedName>
        <fullName evidence="1">Uncharacterized protein</fullName>
    </submittedName>
</protein>